<comment type="caution">
    <text evidence="3">The sequence shown here is derived from an EMBL/GenBank/DDBJ whole genome shotgun (WGS) entry which is preliminary data.</text>
</comment>
<evidence type="ECO:0000313" key="3">
    <source>
        <dbReference type="EMBL" id="MRG99552.1"/>
    </source>
</evidence>
<dbReference type="GO" id="GO:0006749">
    <property type="term" value="P:glutathione metabolic process"/>
    <property type="evidence" value="ECO:0007669"/>
    <property type="project" value="InterPro"/>
</dbReference>
<dbReference type="InterPro" id="IPR001279">
    <property type="entry name" value="Metallo-B-lactamas"/>
</dbReference>
<organism evidence="3 6">
    <name type="scientific">Xanthomonas sontii</name>
    <dbReference type="NCBI Taxonomy" id="2650745"/>
    <lineage>
        <taxon>Bacteria</taxon>
        <taxon>Pseudomonadati</taxon>
        <taxon>Pseudomonadota</taxon>
        <taxon>Gammaproteobacteria</taxon>
        <taxon>Lysobacterales</taxon>
        <taxon>Lysobacteraceae</taxon>
        <taxon>Xanthomonas</taxon>
    </lineage>
</organism>
<dbReference type="EMBL" id="WJPM01000002">
    <property type="protein sequence ID" value="MRH73884.1"/>
    <property type="molecule type" value="Genomic_DNA"/>
</dbReference>
<keyword evidence="1" id="KW-0479">Metal-binding</keyword>
<dbReference type="Proteomes" id="UP000437931">
    <property type="component" value="Unassembled WGS sequence"/>
</dbReference>
<dbReference type="PANTHER" id="PTHR43084:SF1">
    <property type="entry name" value="PERSULFIDE DIOXYGENASE ETHE1, MITOCHONDRIAL"/>
    <property type="match status" value="1"/>
</dbReference>
<evidence type="ECO:0000313" key="4">
    <source>
        <dbReference type="EMBL" id="MRH73884.1"/>
    </source>
</evidence>
<proteinExistence type="predicted"/>
<feature type="domain" description="Metallo-beta-lactamase" evidence="2">
    <location>
        <begin position="16"/>
        <end position="204"/>
    </location>
</feature>
<dbReference type="Proteomes" id="UP000439314">
    <property type="component" value="Unassembled WGS sequence"/>
</dbReference>
<evidence type="ECO:0000313" key="5">
    <source>
        <dbReference type="Proteomes" id="UP000437931"/>
    </source>
</evidence>
<keyword evidence="3" id="KW-0378">Hydrolase</keyword>
<reference evidence="4" key="2">
    <citation type="journal article" date="2020" name="Plant Dis.">
        <title>A Grain Rot of Rice in Iran Caused by a Xanthomonas Strain Closely Related to X. sacchari.</title>
        <authorList>
            <person name="Mirghasempour S.A."/>
            <person name="Huang S."/>
            <person name="Studholme D.J."/>
            <person name="Brady C.L."/>
        </authorList>
    </citation>
    <scope>NUCLEOTIDE SEQUENCE</scope>
    <source>
        <strain evidence="4">SAM114</strain>
    </source>
</reference>
<dbReference type="Gene3D" id="3.60.15.10">
    <property type="entry name" value="Ribonuclease Z/Hydroxyacylglutathione hydrolase-like"/>
    <property type="match status" value="1"/>
</dbReference>
<dbReference type="EMBL" id="WJPN01000002">
    <property type="protein sequence ID" value="MRG99552.1"/>
    <property type="molecule type" value="Genomic_DNA"/>
</dbReference>
<dbReference type="GO" id="GO:0016787">
    <property type="term" value="F:hydrolase activity"/>
    <property type="evidence" value="ECO:0007669"/>
    <property type="project" value="UniProtKB-KW"/>
</dbReference>
<accession>A0A6N7Q589</accession>
<name>A0A6N7Q589_9XANT</name>
<dbReference type="GO" id="GO:0050313">
    <property type="term" value="F:sulfur dioxygenase activity"/>
    <property type="evidence" value="ECO:0007669"/>
    <property type="project" value="InterPro"/>
</dbReference>
<evidence type="ECO:0000259" key="2">
    <source>
        <dbReference type="SMART" id="SM00849"/>
    </source>
</evidence>
<sequence length="276" mass="29579">MSQHPHVHAFHHAASGTWSYVVEDGHDAAVIDPVVGYDPQTGALDDAPAQALAACLDARGLHLRWILETHAHADHVSAAQWFKQRWLQATLAIGDGIREVRARFAPQFGLDADAQARCGFDHLFADGERFAIGSVQAQVIAVPGHTGDSVAYLIGDALFPGDSLFMPDSGTARCDFPGGDAATLYRSIQRLYALPAATRVFVCHDYGAGGRAVACQTSIGEQRRSNIHVRDGIDEAAFVALRQARDATLAEPRLMQPSVRANIQAGRTDDLAPPAA</sequence>
<dbReference type="CDD" id="cd07724">
    <property type="entry name" value="POD-like_MBL-fold"/>
    <property type="match status" value="1"/>
</dbReference>
<dbReference type="GO" id="GO:0046872">
    <property type="term" value="F:metal ion binding"/>
    <property type="evidence" value="ECO:0007669"/>
    <property type="project" value="UniProtKB-KW"/>
</dbReference>
<evidence type="ECO:0000313" key="6">
    <source>
        <dbReference type="Proteomes" id="UP000439314"/>
    </source>
</evidence>
<gene>
    <name evidence="3" type="ORF">GIY21_04505</name>
    <name evidence="4" type="ORF">GIY22_04495</name>
</gene>
<evidence type="ECO:0000256" key="1">
    <source>
        <dbReference type="ARBA" id="ARBA00022723"/>
    </source>
</evidence>
<dbReference type="SMART" id="SM00849">
    <property type="entry name" value="Lactamase_B"/>
    <property type="match status" value="1"/>
</dbReference>
<keyword evidence="5" id="KW-1185">Reference proteome</keyword>
<dbReference type="AlphaFoldDB" id="A0A6N7Q589"/>
<dbReference type="InterPro" id="IPR051682">
    <property type="entry name" value="Mito_Persulfide_Diox"/>
</dbReference>
<reference evidence="5 6" key="1">
    <citation type="submission" date="2019-11" db="EMBL/GenBank/DDBJ databases">
        <title>First report of rice panicle blight caused by Xanthomonas sp. in Iran.</title>
        <authorList>
            <person name="Mirghasempour S.A."/>
            <person name="Huang S."/>
            <person name="Brady C.L."/>
            <person name="Studholme D.J."/>
        </authorList>
    </citation>
    <scope>NUCLEOTIDE SEQUENCE [LARGE SCALE GENOMIC DNA]</scope>
    <source>
        <strain evidence="3 6">ASD011</strain>
        <strain evidence="5">SAM114</strain>
    </source>
</reference>
<dbReference type="InterPro" id="IPR036866">
    <property type="entry name" value="RibonucZ/Hydroxyglut_hydro"/>
</dbReference>
<dbReference type="Pfam" id="PF00753">
    <property type="entry name" value="Lactamase_B"/>
    <property type="match status" value="1"/>
</dbReference>
<protein>
    <submittedName>
        <fullName evidence="3">MBL fold metallo-hydrolase</fullName>
    </submittedName>
</protein>
<dbReference type="GO" id="GO:0070813">
    <property type="term" value="P:hydrogen sulfide metabolic process"/>
    <property type="evidence" value="ECO:0007669"/>
    <property type="project" value="TreeGrafter"/>
</dbReference>
<dbReference type="RefSeq" id="WP_153750761.1">
    <property type="nucleotide sequence ID" value="NZ_WJPM01000002.1"/>
</dbReference>
<dbReference type="InterPro" id="IPR044528">
    <property type="entry name" value="POD-like_MBL-fold"/>
</dbReference>
<dbReference type="PANTHER" id="PTHR43084">
    <property type="entry name" value="PERSULFIDE DIOXYGENASE ETHE1"/>
    <property type="match status" value="1"/>
</dbReference>
<dbReference type="SUPFAM" id="SSF56281">
    <property type="entry name" value="Metallo-hydrolase/oxidoreductase"/>
    <property type="match status" value="1"/>
</dbReference>